<comment type="caution">
    <text evidence="1">The sequence shown here is derived from an EMBL/GenBank/DDBJ whole genome shotgun (WGS) entry which is preliminary data.</text>
</comment>
<proteinExistence type="predicted"/>
<dbReference type="EMBL" id="MWWU01000002">
    <property type="protein sequence ID" value="OZG56508.1"/>
    <property type="molecule type" value="Genomic_DNA"/>
</dbReference>
<evidence type="ECO:0000313" key="1">
    <source>
        <dbReference type="EMBL" id="OZG56508.1"/>
    </source>
</evidence>
<reference evidence="1 2" key="1">
    <citation type="journal article" date="2017" name="BMC Genomics">
        <title>Comparative genomic and phylogenomic analyses of the Bifidobacteriaceae family.</title>
        <authorList>
            <person name="Lugli G.A."/>
            <person name="Milani C."/>
            <person name="Turroni F."/>
            <person name="Duranti S."/>
            <person name="Mancabelli L."/>
            <person name="Mangifesta M."/>
            <person name="Ferrario C."/>
            <person name="Modesto M."/>
            <person name="Mattarelli P."/>
            <person name="Jiri K."/>
            <person name="van Sinderen D."/>
            <person name="Ventura M."/>
        </authorList>
    </citation>
    <scope>NUCLEOTIDE SEQUENCE [LARGE SCALE GENOMIC DNA]</scope>
    <source>
        <strain evidence="1 2">LMG 21773</strain>
    </source>
</reference>
<dbReference type="Proteomes" id="UP000228976">
    <property type="component" value="Unassembled WGS sequence"/>
</dbReference>
<protein>
    <submittedName>
        <fullName evidence="1">Uncharacterized protein</fullName>
    </submittedName>
</protein>
<evidence type="ECO:0000313" key="2">
    <source>
        <dbReference type="Proteomes" id="UP000228976"/>
    </source>
</evidence>
<accession>A0A261FBN4</accession>
<dbReference type="AlphaFoldDB" id="A0A261FBN4"/>
<dbReference type="RefSeq" id="WP_094690020.1">
    <property type="nucleotide sequence ID" value="NZ_JACBYZ010000001.1"/>
</dbReference>
<gene>
    <name evidence="1" type="ORF">AEAE_0996</name>
</gene>
<name>A0A261FBN4_9BIFI</name>
<organism evidence="1 2">
    <name type="scientific">Aeriscardovia aeriphila</name>
    <dbReference type="NCBI Taxonomy" id="218139"/>
    <lineage>
        <taxon>Bacteria</taxon>
        <taxon>Bacillati</taxon>
        <taxon>Actinomycetota</taxon>
        <taxon>Actinomycetes</taxon>
        <taxon>Bifidobacteriales</taxon>
        <taxon>Bifidobacteriaceae</taxon>
        <taxon>Aeriscardovia</taxon>
    </lineage>
</organism>
<sequence>MKQIEAKDKTRDIRFTIRFTQSELDTLKDLMADSWPHVSSVSEIIRICLFKRTDFKHVTVFTDPSEISAAINKFGRNLDAYLKLARTLGIEKDDLAELEKLSHDVTEFMQNVWDDYKQKVGVQYGRA</sequence>
<keyword evidence="2" id="KW-1185">Reference proteome</keyword>